<feature type="compositionally biased region" description="Polar residues" evidence="1">
    <location>
        <begin position="500"/>
        <end position="519"/>
    </location>
</feature>
<feature type="compositionally biased region" description="Polar residues" evidence="1">
    <location>
        <begin position="659"/>
        <end position="668"/>
    </location>
</feature>
<feature type="region of interest" description="Disordered" evidence="1">
    <location>
        <begin position="451"/>
        <end position="522"/>
    </location>
</feature>
<dbReference type="VEuPathDB" id="FungiDB:ACJ73_08689"/>
<dbReference type="Proteomes" id="UP000242791">
    <property type="component" value="Unassembled WGS sequence"/>
</dbReference>
<name>A0A1J9PQV6_9EURO</name>
<dbReference type="AlphaFoldDB" id="A0A1J9PQV6"/>
<sequence>MPLHEDGTGSSWACISHSRSRVIHASFPVPSTQPGIPGIPGWLRHPTYTATPAAIDYGPHWVKENPKRLIFGFNITLAGGLGHLCPLARTVQLWRGETEKSRSDNNVVEIKATVTQRQVVANILPASDKEILLMVSSSTISQLPRLLSSTFREWEIETPQEWEIELVLRQVLNSSLKAKLSELGDIVCDLGEEDIGNFLKTICDSPDATFFKAVTTAIRRQNTRKPTQHEFFQSFTLKDQALSDEQVSSLATITKNWELDDNKLEELKKSAVHWISEPRTFFDSETTECPGWHGLLEFCFYNSQQIEDVSPVRRVVNSIKVFESIEAEVRAQCLEYKKNHQESLEPQEPTKILSRVLNSATEKICRQLPKEKIKEQRSKLYSQYSRGKKWAQIEPCCMVLSLQSTAVRRFERRKWASIEISALNAYIEHLRAFSMRDSLSMAYMRIHEEYVRRSSPQNRSTNSSQAIDGRNGKQKRAVSSLGLPPGKKRRTRASRAHVGPSSNPPSNIEKNTNDHQGPSNRFWIRPVFEPSTSTITGFNDTAQQTSANHLGNSNHIENRRSTSPTYSCPSGSGARECHNASFSEQVPINNNNPSGNHHSAYGPAYYPMQSEPTLAGTFIQQCPHGYGESVNPSVEGDVYPNPGYGQSVNPSIEGNVYSNSGYGESVNPSVEGDVYPNPGYGLSTNPSVEGNVYSNPGYGQSANPSVEGNVYSNPGYGESVNPSVEGNVYSNPGYGESVNPSVEGDVYPNPGYGLSTNPSVEGNVYSNPGYGESVNPSVEGDVYPIIF</sequence>
<comment type="caution">
    <text evidence="2">The sequence shown here is derived from an EMBL/GenBank/DDBJ whole genome shotgun (WGS) entry which is preliminary data.</text>
</comment>
<proteinExistence type="predicted"/>
<evidence type="ECO:0000313" key="2">
    <source>
        <dbReference type="EMBL" id="OJD18817.1"/>
    </source>
</evidence>
<reference evidence="2 3" key="1">
    <citation type="submission" date="2015-08" db="EMBL/GenBank/DDBJ databases">
        <title>Emmonsia species relationships and genome sequence.</title>
        <authorList>
            <person name="Cuomo C.A."/>
            <person name="Schwartz I.S."/>
            <person name="Kenyon C."/>
            <person name="De Hoog G.S."/>
            <person name="Govender N.P."/>
            <person name="Botha A."/>
            <person name="Moreno L."/>
            <person name="De Vries M."/>
            <person name="Munoz J.F."/>
            <person name="Stielow J.B."/>
        </authorList>
    </citation>
    <scope>NUCLEOTIDE SEQUENCE [LARGE SCALE GENOMIC DNA]</scope>
    <source>
        <strain evidence="2 3">EI222</strain>
    </source>
</reference>
<protein>
    <submittedName>
        <fullName evidence="2">Uncharacterized protein</fullName>
    </submittedName>
</protein>
<feature type="region of interest" description="Disordered" evidence="1">
    <location>
        <begin position="546"/>
        <end position="577"/>
    </location>
</feature>
<feature type="compositionally biased region" description="Basic residues" evidence="1">
    <location>
        <begin position="486"/>
        <end position="495"/>
    </location>
</feature>
<evidence type="ECO:0000313" key="3">
    <source>
        <dbReference type="Proteomes" id="UP000242791"/>
    </source>
</evidence>
<keyword evidence="3" id="KW-1185">Reference proteome</keyword>
<evidence type="ECO:0000256" key="1">
    <source>
        <dbReference type="SAM" id="MobiDB-lite"/>
    </source>
</evidence>
<feature type="compositionally biased region" description="Polar residues" evidence="1">
    <location>
        <begin position="682"/>
        <end position="712"/>
    </location>
</feature>
<feature type="compositionally biased region" description="Polar residues" evidence="1">
    <location>
        <begin position="720"/>
        <end position="730"/>
    </location>
</feature>
<feature type="compositionally biased region" description="Polar residues" evidence="1">
    <location>
        <begin position="454"/>
        <end position="466"/>
    </location>
</feature>
<dbReference type="OrthoDB" id="4509088at2759"/>
<organism evidence="2 3">
    <name type="scientific">Blastomyces percursus</name>
    <dbReference type="NCBI Taxonomy" id="1658174"/>
    <lineage>
        <taxon>Eukaryota</taxon>
        <taxon>Fungi</taxon>
        <taxon>Dikarya</taxon>
        <taxon>Ascomycota</taxon>
        <taxon>Pezizomycotina</taxon>
        <taxon>Eurotiomycetes</taxon>
        <taxon>Eurotiomycetidae</taxon>
        <taxon>Onygenales</taxon>
        <taxon>Ajellomycetaceae</taxon>
        <taxon>Blastomyces</taxon>
    </lineage>
</organism>
<gene>
    <name evidence="2" type="ORF">ACJ73_08689</name>
</gene>
<dbReference type="EMBL" id="LGTZ01002137">
    <property type="protein sequence ID" value="OJD18817.1"/>
    <property type="molecule type" value="Genomic_DNA"/>
</dbReference>
<accession>A0A1J9PQV6</accession>
<feature type="compositionally biased region" description="Polar residues" evidence="1">
    <location>
        <begin position="546"/>
        <end position="570"/>
    </location>
</feature>
<feature type="region of interest" description="Disordered" evidence="1">
    <location>
        <begin position="659"/>
        <end position="754"/>
    </location>
</feature>